<name>A0A8S5PZ60_9CAUD</name>
<evidence type="ECO:0000313" key="1">
    <source>
        <dbReference type="EMBL" id="DAE11588.1"/>
    </source>
</evidence>
<sequence>MTEEKKPSTDFISSYSKAQQKMIATSDNTYGTLGTSRARYLERIRDYTPEKIERIITSGSLAEQQALSRNFFYKDGYYKQIIIHYATLLKYAGLLIPNPSLGKKLSTSHISKRYYNALDYVEKMNLPVFLTDCATRALIDGCYYGVIVQLDKQNFSVLDLPSGYCQTRYKDLNGDDLIEFDVSYFNSIVDLTAKE</sequence>
<proteinExistence type="predicted"/>
<dbReference type="EMBL" id="BK015535">
    <property type="protein sequence ID" value="DAE11588.1"/>
    <property type="molecule type" value="Genomic_DNA"/>
</dbReference>
<reference evidence="1" key="1">
    <citation type="journal article" date="2021" name="Proc. Natl. Acad. Sci. U.S.A.">
        <title>A Catalog of Tens of Thousands of Viruses from Human Metagenomes Reveals Hidden Associations with Chronic Diseases.</title>
        <authorList>
            <person name="Tisza M.J."/>
            <person name="Buck C.B."/>
        </authorList>
    </citation>
    <scope>NUCLEOTIDE SEQUENCE</scope>
    <source>
        <strain evidence="1">Ct2vX3</strain>
    </source>
</reference>
<organism evidence="1">
    <name type="scientific">Siphoviridae sp. ct2vX3</name>
    <dbReference type="NCBI Taxonomy" id="2825318"/>
    <lineage>
        <taxon>Viruses</taxon>
        <taxon>Duplodnaviria</taxon>
        <taxon>Heunggongvirae</taxon>
        <taxon>Uroviricota</taxon>
        <taxon>Caudoviricetes</taxon>
    </lineage>
</organism>
<protein>
    <submittedName>
        <fullName evidence="1">Portal protein</fullName>
    </submittedName>
</protein>
<accession>A0A8S5PZ60</accession>